<dbReference type="PANTHER" id="PTHR24198:SF165">
    <property type="entry name" value="ANKYRIN REPEAT-CONTAINING PROTEIN-RELATED"/>
    <property type="match status" value="1"/>
</dbReference>
<dbReference type="SMART" id="SM00248">
    <property type="entry name" value="ANK"/>
    <property type="match status" value="6"/>
</dbReference>
<evidence type="ECO:0000313" key="6">
    <source>
        <dbReference type="Proteomes" id="UP000002630"/>
    </source>
</evidence>
<feature type="compositionally biased region" description="Gly residues" evidence="4">
    <location>
        <begin position="641"/>
        <end position="650"/>
    </location>
</feature>
<dbReference type="AlphaFoldDB" id="D8LU30"/>
<feature type="compositionally biased region" description="Low complexity" evidence="4">
    <location>
        <begin position="136"/>
        <end position="169"/>
    </location>
</feature>
<dbReference type="EMBL" id="FN649191">
    <property type="protein sequence ID" value="CBN78072.1"/>
    <property type="molecule type" value="Genomic_DNA"/>
</dbReference>
<evidence type="ECO:0000256" key="3">
    <source>
        <dbReference type="PROSITE-ProRule" id="PRU00023"/>
    </source>
</evidence>
<proteinExistence type="predicted"/>
<keyword evidence="6" id="KW-1185">Reference proteome</keyword>
<feature type="compositionally biased region" description="Gly residues" evidence="4">
    <location>
        <begin position="232"/>
        <end position="243"/>
    </location>
</feature>
<organism evidence="5 6">
    <name type="scientific">Ectocarpus siliculosus</name>
    <name type="common">Brown alga</name>
    <name type="synonym">Conferva siliculosa</name>
    <dbReference type="NCBI Taxonomy" id="2880"/>
    <lineage>
        <taxon>Eukaryota</taxon>
        <taxon>Sar</taxon>
        <taxon>Stramenopiles</taxon>
        <taxon>Ochrophyta</taxon>
        <taxon>PX clade</taxon>
        <taxon>Phaeophyceae</taxon>
        <taxon>Ectocarpales</taxon>
        <taxon>Ectocarpaceae</taxon>
        <taxon>Ectocarpus</taxon>
    </lineage>
</organism>
<sequence length="791" mass="79400">MSEVVKAGVLEVTVVQATGVDLLVATSTLSRTLAEALVGRGGGSGASCRQERASSSSGLKGTAAAGGRPKQAAAVLFPKEEKNQSPTLPPERHEDNSSVLDEGDADADAAGRPRLDVAPSHSATGDEGAIISAQEASADAGTGADAADAVPGPSSTAGATTGTPEESAGCLPGGGVFGSWRRRRRGSRQRRSSDGGLASTGGSPGAGGGGVGGGSGPDKMSNNSSGSKSWRSGGGGGSSGGLAGRNRSTREGGGGVSSLAGKAVAAAAGKKANKPAATALTLEEVEMLATNDWGEGYANGSARDIWKELTHVGGGGGGGNGGKGKGTGAGGSRLGPAVRLRLRFIPLWDCLADGAGMNGLGALHAAARDGDARLVASLARLWQKLSPGSQVLSLPCRRGLTPIQHCIEAGKENALRELLRGIARDSVRGGGPEGKDSPLHTAVKAGEEGMLKMLLAQSRRNEIPSRVLNALRFGLATPPNTMVDSLGSDGLTPLALAAIYGNESMVRCLLEEGANAALVDARGMTPIAHASRGGHLLAVRALLKAKSTGGTGSGVAGLSRSRLARMACAPCKTNEDGMGPIALAAASGSAQVVSELVRADIPYRTRDRDGRTPLHLAAMSGHVPVLRVLVEEMRKDNNKGGTAGGGGGRGGDGKDVLPPGDNTLMMDGGPFKLRNLDLYGRTAHATALLHNHPQAAAFLEAAEAELEPHKRLGNSMRRGSGASVPAGKGGHPPRAFAASPILRLTHGSGSGSAPESGASGRPSPISSGGLESGGSVLDSCNSYEYIESDQE</sequence>
<feature type="repeat" description="ANK" evidence="3">
    <location>
        <begin position="609"/>
        <end position="631"/>
    </location>
</feature>
<keyword evidence="2 3" id="KW-0040">ANK repeat</keyword>
<feature type="compositionally biased region" description="Low complexity" evidence="4">
    <location>
        <begin position="751"/>
        <end position="775"/>
    </location>
</feature>
<dbReference type="SUPFAM" id="SSF48403">
    <property type="entry name" value="Ankyrin repeat"/>
    <property type="match status" value="1"/>
</dbReference>
<dbReference type="Gene3D" id="1.25.40.20">
    <property type="entry name" value="Ankyrin repeat-containing domain"/>
    <property type="match status" value="2"/>
</dbReference>
<dbReference type="PROSITE" id="PS50297">
    <property type="entry name" value="ANK_REP_REGION"/>
    <property type="match status" value="2"/>
</dbReference>
<evidence type="ECO:0000256" key="1">
    <source>
        <dbReference type="ARBA" id="ARBA00022737"/>
    </source>
</evidence>
<feature type="region of interest" description="Disordered" evidence="4">
    <location>
        <begin position="710"/>
        <end position="791"/>
    </location>
</feature>
<dbReference type="Proteomes" id="UP000002630">
    <property type="component" value="Linkage Group LG19"/>
</dbReference>
<feature type="compositionally biased region" description="Low complexity" evidence="4">
    <location>
        <begin position="63"/>
        <end position="74"/>
    </location>
</feature>
<dbReference type="STRING" id="2880.D8LU30"/>
<evidence type="ECO:0000256" key="4">
    <source>
        <dbReference type="SAM" id="MobiDB-lite"/>
    </source>
</evidence>
<dbReference type="InterPro" id="IPR036770">
    <property type="entry name" value="Ankyrin_rpt-contain_sf"/>
</dbReference>
<dbReference type="InterPro" id="IPR002110">
    <property type="entry name" value="Ankyrin_rpt"/>
</dbReference>
<dbReference type="eggNOG" id="KOG4177">
    <property type="taxonomic scope" value="Eukaryota"/>
</dbReference>
<feature type="compositionally biased region" description="Basic residues" evidence="4">
    <location>
        <begin position="180"/>
        <end position="190"/>
    </location>
</feature>
<feature type="repeat" description="ANK" evidence="3">
    <location>
        <begin position="489"/>
        <end position="521"/>
    </location>
</feature>
<feature type="compositionally biased region" description="Low complexity" evidence="4">
    <location>
        <begin position="221"/>
        <end position="231"/>
    </location>
</feature>
<evidence type="ECO:0000256" key="2">
    <source>
        <dbReference type="ARBA" id="ARBA00023043"/>
    </source>
</evidence>
<dbReference type="Pfam" id="PF12796">
    <property type="entry name" value="Ank_2"/>
    <property type="match status" value="3"/>
</dbReference>
<evidence type="ECO:0000313" key="5">
    <source>
        <dbReference type="EMBL" id="CBN78072.1"/>
    </source>
</evidence>
<feature type="compositionally biased region" description="Gly residues" evidence="4">
    <location>
        <begin position="198"/>
        <end position="216"/>
    </location>
</feature>
<feature type="region of interest" description="Disordered" evidence="4">
    <location>
        <begin position="39"/>
        <end position="257"/>
    </location>
</feature>
<reference evidence="5 6" key="1">
    <citation type="journal article" date="2010" name="Nature">
        <title>The Ectocarpus genome and the independent evolution of multicellularity in brown algae.</title>
        <authorList>
            <person name="Cock J.M."/>
            <person name="Sterck L."/>
            <person name="Rouze P."/>
            <person name="Scornet D."/>
            <person name="Allen A.E."/>
            <person name="Amoutzias G."/>
            <person name="Anthouard V."/>
            <person name="Artiguenave F."/>
            <person name="Aury J.M."/>
            <person name="Badger J.H."/>
            <person name="Beszteri B."/>
            <person name="Billiau K."/>
            <person name="Bonnet E."/>
            <person name="Bothwell J.H."/>
            <person name="Bowler C."/>
            <person name="Boyen C."/>
            <person name="Brownlee C."/>
            <person name="Carrano C.J."/>
            <person name="Charrier B."/>
            <person name="Cho G.Y."/>
            <person name="Coelho S.M."/>
            <person name="Collen J."/>
            <person name="Corre E."/>
            <person name="Da Silva C."/>
            <person name="Delage L."/>
            <person name="Delaroque N."/>
            <person name="Dittami S.M."/>
            <person name="Doulbeau S."/>
            <person name="Elias M."/>
            <person name="Farnham G."/>
            <person name="Gachon C.M."/>
            <person name="Gschloessl B."/>
            <person name="Heesch S."/>
            <person name="Jabbari K."/>
            <person name="Jubin C."/>
            <person name="Kawai H."/>
            <person name="Kimura K."/>
            <person name="Kloareg B."/>
            <person name="Kupper F.C."/>
            <person name="Lang D."/>
            <person name="Le Bail A."/>
            <person name="Leblanc C."/>
            <person name="Lerouge P."/>
            <person name="Lohr M."/>
            <person name="Lopez P.J."/>
            <person name="Martens C."/>
            <person name="Maumus F."/>
            <person name="Michel G."/>
            <person name="Miranda-Saavedra D."/>
            <person name="Morales J."/>
            <person name="Moreau H."/>
            <person name="Motomura T."/>
            <person name="Nagasato C."/>
            <person name="Napoli C.A."/>
            <person name="Nelson D.R."/>
            <person name="Nyvall-Collen P."/>
            <person name="Peters A.F."/>
            <person name="Pommier C."/>
            <person name="Potin P."/>
            <person name="Poulain J."/>
            <person name="Quesneville H."/>
            <person name="Read B."/>
            <person name="Rensing S.A."/>
            <person name="Ritter A."/>
            <person name="Rousvoal S."/>
            <person name="Samanta M."/>
            <person name="Samson G."/>
            <person name="Schroeder D.C."/>
            <person name="Segurens B."/>
            <person name="Strittmatter M."/>
            <person name="Tonon T."/>
            <person name="Tregear J.W."/>
            <person name="Valentin K."/>
            <person name="von Dassow P."/>
            <person name="Yamagishi T."/>
            <person name="Van de Peer Y."/>
            <person name="Wincker P."/>
        </authorList>
    </citation>
    <scope>NUCLEOTIDE SEQUENCE [LARGE SCALE GENOMIC DNA]</scope>
    <source>
        <strain evidence="6">Ec32 / CCAP1310/4</strain>
    </source>
</reference>
<protein>
    <submittedName>
        <fullName evidence="5">Uncharacterized protein</fullName>
    </submittedName>
</protein>
<dbReference type="EMBL" id="FN649744">
    <property type="protein sequence ID" value="CBN78072.1"/>
    <property type="molecule type" value="Genomic_DNA"/>
</dbReference>
<keyword evidence="1" id="KW-0677">Repeat</keyword>
<gene>
    <name evidence="5" type="ORF">Esi_0095_0002</name>
</gene>
<feature type="region of interest" description="Disordered" evidence="4">
    <location>
        <begin position="636"/>
        <end position="661"/>
    </location>
</feature>
<dbReference type="InParanoid" id="D8LU30"/>
<accession>D8LU30</accession>
<dbReference type="PROSITE" id="PS50088">
    <property type="entry name" value="ANK_REPEAT"/>
    <property type="match status" value="2"/>
</dbReference>
<dbReference type="PANTHER" id="PTHR24198">
    <property type="entry name" value="ANKYRIN REPEAT AND PROTEIN KINASE DOMAIN-CONTAINING PROTEIN"/>
    <property type="match status" value="1"/>
</dbReference>
<dbReference type="OrthoDB" id="194358at2759"/>
<name>D8LU30_ECTSI</name>